<evidence type="ECO:0000256" key="4">
    <source>
        <dbReference type="ARBA" id="ARBA00023002"/>
    </source>
</evidence>
<dbReference type="AlphaFoldDB" id="A0A6N0NU80"/>
<dbReference type="GO" id="GO:0071949">
    <property type="term" value="F:FAD binding"/>
    <property type="evidence" value="ECO:0007669"/>
    <property type="project" value="InterPro"/>
</dbReference>
<evidence type="ECO:0000256" key="1">
    <source>
        <dbReference type="ARBA" id="ARBA00001974"/>
    </source>
</evidence>
<sequence>MNIVDELASIVGENWVISGEDRRLYSYDGFTAVEAEPSLVVLPGDEEQAVKVIRLLLERRKKFLIRGTGTSLSGATVPINNEVVVSMTRLNRVHRVDGLEIEVGPGIANVMVTRNAPPHLFYAPDPSSYTVSSIGGNVSHDSGGVHVVKYGPTSNSVLGLRVILPNGSVEDLTAGPFLSPLPIFIGAEGTLGAILRATLRLFPKPQSKVSVFATFNSVKDAGDAVVGIFRTGVIPSALEMMDKNAIRVVEKSRYKAGLPDVEALLLIELDGSEDSVREQERLVLNVIRNLGGETLPSQNGERIWNARKGAFPAMGVVSPAYLTLDCNVPRVALPEVLTGISRISETKRVFVANVFHAGDGNLHPLIPYDPNRPESLKQALEASSEIMKLALSHGGVPSGEHGIGIEKLKFMDLFYTETELEVLRRVKSAFDPENLINPCKLLGGCTPINEVTRWMWEWD</sequence>
<reference evidence="6 7" key="1">
    <citation type="submission" date="2020-02" db="EMBL/GenBank/DDBJ databases">
        <title>Comparative genome analysis reveals the metabolism and evolution of the thermophilic archaeal genus Metallosphaera.</title>
        <authorList>
            <person name="Jiang C."/>
        </authorList>
    </citation>
    <scope>NUCLEOTIDE SEQUENCE [LARGE SCALE GENOMIC DNA]</scope>
    <source>
        <strain evidence="6 7">Ric-A</strain>
    </source>
</reference>
<feature type="domain" description="FAD-binding PCMH-type" evidence="5">
    <location>
        <begin position="33"/>
        <end position="204"/>
    </location>
</feature>
<dbReference type="SUPFAM" id="SSF56176">
    <property type="entry name" value="FAD-binding/transporter-associated domain-like"/>
    <property type="match status" value="1"/>
</dbReference>
<dbReference type="PANTHER" id="PTHR42934">
    <property type="entry name" value="GLYCOLATE OXIDASE SUBUNIT GLCD"/>
    <property type="match status" value="1"/>
</dbReference>
<name>A0A6N0NU80_9CREN</name>
<dbReference type="GO" id="GO:0016491">
    <property type="term" value="F:oxidoreductase activity"/>
    <property type="evidence" value="ECO:0007669"/>
    <property type="project" value="UniProtKB-KW"/>
</dbReference>
<dbReference type="Proteomes" id="UP000509301">
    <property type="component" value="Chromosome"/>
</dbReference>
<dbReference type="KEGG" id="mten:GWK48_08135"/>
<dbReference type="Gene3D" id="1.10.45.10">
    <property type="entry name" value="Vanillyl-alcohol Oxidase, Chain A, domain 4"/>
    <property type="match status" value="1"/>
</dbReference>
<dbReference type="OrthoDB" id="26910at2157"/>
<dbReference type="PANTHER" id="PTHR42934:SF1">
    <property type="entry name" value="GLYCOLATE OXIDASE SUBUNIT GLCD"/>
    <property type="match status" value="1"/>
</dbReference>
<evidence type="ECO:0000313" key="6">
    <source>
        <dbReference type="EMBL" id="QKR00346.1"/>
    </source>
</evidence>
<dbReference type="InterPro" id="IPR016164">
    <property type="entry name" value="FAD-linked_Oxase-like_C"/>
</dbReference>
<accession>A0A6N0NU80</accession>
<dbReference type="InterPro" id="IPR016169">
    <property type="entry name" value="FAD-bd_PCMH_sub2"/>
</dbReference>
<dbReference type="SUPFAM" id="SSF55103">
    <property type="entry name" value="FAD-linked oxidases, C-terminal domain"/>
    <property type="match status" value="1"/>
</dbReference>
<evidence type="ECO:0000256" key="3">
    <source>
        <dbReference type="ARBA" id="ARBA00022827"/>
    </source>
</evidence>
<dbReference type="InterPro" id="IPR051914">
    <property type="entry name" value="FAD-linked_OxidoTrans_Type4"/>
</dbReference>
<keyword evidence="3" id="KW-0274">FAD</keyword>
<keyword evidence="4" id="KW-0560">Oxidoreductase</keyword>
<keyword evidence="7" id="KW-1185">Reference proteome</keyword>
<proteinExistence type="predicted"/>
<protein>
    <submittedName>
        <fullName evidence="6">FAD-binding protein</fullName>
    </submittedName>
</protein>
<organism evidence="6 7">
    <name type="scientific">Metallosphaera tengchongensis</name>
    <dbReference type="NCBI Taxonomy" id="1532350"/>
    <lineage>
        <taxon>Archaea</taxon>
        <taxon>Thermoproteota</taxon>
        <taxon>Thermoprotei</taxon>
        <taxon>Sulfolobales</taxon>
        <taxon>Sulfolobaceae</taxon>
        <taxon>Metallosphaera</taxon>
    </lineage>
</organism>
<dbReference type="Gene3D" id="3.30.465.10">
    <property type="match status" value="1"/>
</dbReference>
<dbReference type="Gene3D" id="3.30.70.2740">
    <property type="match status" value="1"/>
</dbReference>
<evidence type="ECO:0000259" key="5">
    <source>
        <dbReference type="PROSITE" id="PS51387"/>
    </source>
</evidence>
<dbReference type="Pfam" id="PF02913">
    <property type="entry name" value="FAD-oxidase_C"/>
    <property type="match status" value="1"/>
</dbReference>
<dbReference type="InterPro" id="IPR016171">
    <property type="entry name" value="Vanillyl_alc_oxidase_C-sub2"/>
</dbReference>
<dbReference type="InterPro" id="IPR004113">
    <property type="entry name" value="FAD-bd_oxidored_4_C"/>
</dbReference>
<dbReference type="InterPro" id="IPR016166">
    <property type="entry name" value="FAD-bd_PCMH"/>
</dbReference>
<gene>
    <name evidence="6" type="ORF">GWK48_08135</name>
</gene>
<dbReference type="InterPro" id="IPR006094">
    <property type="entry name" value="Oxid_FAD_bind_N"/>
</dbReference>
<evidence type="ECO:0000256" key="2">
    <source>
        <dbReference type="ARBA" id="ARBA00022630"/>
    </source>
</evidence>
<evidence type="ECO:0000313" key="7">
    <source>
        <dbReference type="Proteomes" id="UP000509301"/>
    </source>
</evidence>
<dbReference type="PROSITE" id="PS51387">
    <property type="entry name" value="FAD_PCMH"/>
    <property type="match status" value="1"/>
</dbReference>
<dbReference type="EMBL" id="CP049074">
    <property type="protein sequence ID" value="QKR00346.1"/>
    <property type="molecule type" value="Genomic_DNA"/>
</dbReference>
<comment type="cofactor">
    <cofactor evidence="1">
        <name>FAD</name>
        <dbReference type="ChEBI" id="CHEBI:57692"/>
    </cofactor>
</comment>
<keyword evidence="2" id="KW-0285">Flavoprotein</keyword>
<dbReference type="InterPro" id="IPR036318">
    <property type="entry name" value="FAD-bd_PCMH-like_sf"/>
</dbReference>
<dbReference type="Pfam" id="PF01565">
    <property type="entry name" value="FAD_binding_4"/>
    <property type="match status" value="1"/>
</dbReference>